<keyword evidence="9 11" id="KW-0326">Glycosidase</keyword>
<evidence type="ECO:0000256" key="7">
    <source>
        <dbReference type="ARBA" id="ARBA00022801"/>
    </source>
</evidence>
<dbReference type="GO" id="GO:0031176">
    <property type="term" value="F:endo-1,4-beta-xylanase activity"/>
    <property type="evidence" value="ECO:0007669"/>
    <property type="project" value="UniProtKB-UniRule"/>
</dbReference>
<organism evidence="16 17">
    <name type="scientific">Schizothecium vesticola</name>
    <dbReference type="NCBI Taxonomy" id="314040"/>
    <lineage>
        <taxon>Eukaryota</taxon>
        <taxon>Fungi</taxon>
        <taxon>Dikarya</taxon>
        <taxon>Ascomycota</taxon>
        <taxon>Pezizomycotina</taxon>
        <taxon>Sordariomycetes</taxon>
        <taxon>Sordariomycetidae</taxon>
        <taxon>Sordariales</taxon>
        <taxon>Schizotheciaceae</taxon>
        <taxon>Schizothecium</taxon>
    </lineage>
</organism>
<evidence type="ECO:0000313" key="16">
    <source>
        <dbReference type="EMBL" id="KAK0751785.1"/>
    </source>
</evidence>
<dbReference type="InterPro" id="IPR013319">
    <property type="entry name" value="GH11/12"/>
</dbReference>
<keyword evidence="7 11" id="KW-0378">Hydrolase</keyword>
<feature type="chain" id="PRO_5041455884" description="Endo-1,4-beta-xylanase" evidence="14">
    <location>
        <begin position="17"/>
        <end position="256"/>
    </location>
</feature>
<feature type="region of interest" description="Disordered" evidence="13">
    <location>
        <begin position="236"/>
        <end position="256"/>
    </location>
</feature>
<dbReference type="FunFam" id="2.60.120.180:FF:000001">
    <property type="entry name" value="Endo-1,4-beta-xylanase"/>
    <property type="match status" value="1"/>
</dbReference>
<evidence type="ECO:0000256" key="4">
    <source>
        <dbReference type="ARBA" id="ARBA00012590"/>
    </source>
</evidence>
<evidence type="ECO:0000256" key="8">
    <source>
        <dbReference type="ARBA" id="ARBA00023277"/>
    </source>
</evidence>
<evidence type="ECO:0000256" key="11">
    <source>
        <dbReference type="PROSITE-ProRule" id="PRU01097"/>
    </source>
</evidence>
<dbReference type="InterPro" id="IPR013320">
    <property type="entry name" value="ConA-like_dom_sf"/>
</dbReference>
<feature type="domain" description="GH11" evidence="15">
    <location>
        <begin position="46"/>
        <end position="236"/>
    </location>
</feature>
<dbReference type="EMBL" id="JAUKUD010000002">
    <property type="protein sequence ID" value="KAK0751785.1"/>
    <property type="molecule type" value="Genomic_DNA"/>
</dbReference>
<name>A0AA40KAE4_9PEZI</name>
<evidence type="ECO:0000313" key="17">
    <source>
        <dbReference type="Proteomes" id="UP001172155"/>
    </source>
</evidence>
<evidence type="ECO:0000256" key="2">
    <source>
        <dbReference type="ARBA" id="ARBA00004851"/>
    </source>
</evidence>
<dbReference type="Proteomes" id="UP001172155">
    <property type="component" value="Unassembled WGS sequence"/>
</dbReference>
<dbReference type="Pfam" id="PF00457">
    <property type="entry name" value="Glyco_hydro_11"/>
    <property type="match status" value="1"/>
</dbReference>
<dbReference type="PANTHER" id="PTHR46828:SF3">
    <property type="entry name" value="ENDO-1,4-BETA-XYLANASE"/>
    <property type="match status" value="1"/>
</dbReference>
<feature type="active site" description="Nucleophile" evidence="11">
    <location>
        <position position="132"/>
    </location>
</feature>
<comment type="similarity">
    <text evidence="3 11 12">Belongs to the glycosyl hydrolase 11 (cellulase G) family.</text>
</comment>
<reference evidence="16" key="1">
    <citation type="submission" date="2023-06" db="EMBL/GenBank/DDBJ databases">
        <title>Genome-scale phylogeny and comparative genomics of the fungal order Sordariales.</title>
        <authorList>
            <consortium name="Lawrence Berkeley National Laboratory"/>
            <person name="Hensen N."/>
            <person name="Bonometti L."/>
            <person name="Westerberg I."/>
            <person name="Brannstrom I.O."/>
            <person name="Guillou S."/>
            <person name="Cros-Aarteil S."/>
            <person name="Calhoun S."/>
            <person name="Haridas S."/>
            <person name="Kuo A."/>
            <person name="Mondo S."/>
            <person name="Pangilinan J."/>
            <person name="Riley R."/>
            <person name="LaButti K."/>
            <person name="Andreopoulos B."/>
            <person name="Lipzen A."/>
            <person name="Chen C."/>
            <person name="Yanf M."/>
            <person name="Daum C."/>
            <person name="Ng V."/>
            <person name="Clum A."/>
            <person name="Steindorff A."/>
            <person name="Ohm R."/>
            <person name="Martin F."/>
            <person name="Silar P."/>
            <person name="Natvig D."/>
            <person name="Lalanne C."/>
            <person name="Gautier V."/>
            <person name="Ament-velasquez S.L."/>
            <person name="Kruys A."/>
            <person name="Hutchinson M.I."/>
            <person name="Powell A.J."/>
            <person name="Barry K."/>
            <person name="Miller A.N."/>
            <person name="Grigoriev I.V."/>
            <person name="Debuchy R."/>
            <person name="Gladieux P."/>
            <person name="Thoren M.H."/>
            <person name="Johannesson H."/>
        </authorList>
    </citation>
    <scope>NUCLEOTIDE SEQUENCE</scope>
    <source>
        <strain evidence="16">SMH3187-1</strain>
    </source>
</reference>
<evidence type="ECO:0000256" key="13">
    <source>
        <dbReference type="SAM" id="MobiDB-lite"/>
    </source>
</evidence>
<feature type="active site" description="Proton donor" evidence="11">
    <location>
        <position position="223"/>
    </location>
</feature>
<comment type="pathway">
    <text evidence="2 11 12">Glycan degradation; xylan degradation.</text>
</comment>
<evidence type="ECO:0000256" key="5">
    <source>
        <dbReference type="ARBA" id="ARBA00022651"/>
    </source>
</evidence>
<sequence>MVSLKSLLLTAAVAVAIPLDEELFGRSVDFGSKLPHNDLAARQQGGGDKEGYGFHSGYFYSFWSDGSRGSVTYKNGNNGSYTSNWSNIGNWVGGKGWNPGGSKTIVYNGTWTAQNQNSYLALYGWTRNPLIEYYVVEAFGTYNPSSGTQRKGTIQSDGGTYDIYETKRNNQPSIEGRKSFTQFWSVRQGRRVGGEITTGNHFAAWEKSGLKLGTHDYMLLGTEGYGSSGSSAITVVEKGATERPYPNEPDSRKDNN</sequence>
<evidence type="ECO:0000256" key="14">
    <source>
        <dbReference type="SAM" id="SignalP"/>
    </source>
</evidence>
<keyword evidence="10 11" id="KW-0624">Polysaccharide degradation</keyword>
<keyword evidence="8 11" id="KW-0119">Carbohydrate metabolism</keyword>
<evidence type="ECO:0000259" key="15">
    <source>
        <dbReference type="PROSITE" id="PS51761"/>
    </source>
</evidence>
<dbReference type="PROSITE" id="PS00777">
    <property type="entry name" value="GH11_2"/>
    <property type="match status" value="1"/>
</dbReference>
<dbReference type="GO" id="GO:0045493">
    <property type="term" value="P:xylan catabolic process"/>
    <property type="evidence" value="ECO:0007669"/>
    <property type="project" value="UniProtKB-UniRule"/>
</dbReference>
<evidence type="ECO:0000256" key="1">
    <source>
        <dbReference type="ARBA" id="ARBA00000681"/>
    </source>
</evidence>
<dbReference type="PRINTS" id="PR00911">
    <property type="entry name" value="GLHYDRLASE11"/>
</dbReference>
<dbReference type="InterPro" id="IPR001137">
    <property type="entry name" value="Glyco_hydro_11"/>
</dbReference>
<dbReference type="PROSITE" id="PS00776">
    <property type="entry name" value="GH11_1"/>
    <property type="match status" value="1"/>
</dbReference>
<dbReference type="InterPro" id="IPR033123">
    <property type="entry name" value="GH11_dom"/>
</dbReference>
<dbReference type="EC" id="3.2.1.8" evidence="4 11"/>
<dbReference type="SUPFAM" id="SSF49899">
    <property type="entry name" value="Concanavalin A-like lectins/glucanases"/>
    <property type="match status" value="1"/>
</dbReference>
<proteinExistence type="inferred from homology"/>
<keyword evidence="6 14" id="KW-0732">Signal</keyword>
<comment type="caution">
    <text evidence="16">The sequence shown here is derived from an EMBL/GenBank/DDBJ whole genome shotgun (WGS) entry which is preliminary data.</text>
</comment>
<feature type="signal peptide" evidence="14">
    <location>
        <begin position="1"/>
        <end position="16"/>
    </location>
</feature>
<evidence type="ECO:0000256" key="12">
    <source>
        <dbReference type="RuleBase" id="RU362015"/>
    </source>
</evidence>
<protein>
    <recommendedName>
        <fullName evidence="4 11">Endo-1,4-beta-xylanase</fullName>
        <ecNumber evidence="4 11">3.2.1.8</ecNumber>
    </recommendedName>
</protein>
<dbReference type="InterPro" id="IPR033119">
    <property type="entry name" value="GH11_AS_2"/>
</dbReference>
<comment type="catalytic activity">
    <reaction evidence="1 11 12">
        <text>Endohydrolysis of (1-&gt;4)-beta-D-xylosidic linkages in xylans.</text>
        <dbReference type="EC" id="3.2.1.8"/>
    </reaction>
</comment>
<evidence type="ECO:0000256" key="6">
    <source>
        <dbReference type="ARBA" id="ARBA00022729"/>
    </source>
</evidence>
<keyword evidence="17" id="KW-1185">Reference proteome</keyword>
<keyword evidence="5 11" id="KW-0858">Xylan degradation</keyword>
<dbReference type="Gene3D" id="2.60.120.180">
    <property type="match status" value="1"/>
</dbReference>
<gene>
    <name evidence="16" type="ORF">B0T18DRAFT_387865</name>
</gene>
<dbReference type="AlphaFoldDB" id="A0AA40KAE4"/>
<evidence type="ECO:0000256" key="9">
    <source>
        <dbReference type="ARBA" id="ARBA00023295"/>
    </source>
</evidence>
<evidence type="ECO:0000256" key="10">
    <source>
        <dbReference type="ARBA" id="ARBA00023326"/>
    </source>
</evidence>
<dbReference type="PANTHER" id="PTHR46828">
    <property type="entry name" value="ENDO-1,4-BETA-XYLANASE A-RELATED"/>
    <property type="match status" value="1"/>
</dbReference>
<dbReference type="InterPro" id="IPR018208">
    <property type="entry name" value="GH11_AS_1"/>
</dbReference>
<accession>A0AA40KAE4</accession>
<evidence type="ECO:0000256" key="3">
    <source>
        <dbReference type="ARBA" id="ARBA00007792"/>
    </source>
</evidence>
<dbReference type="PROSITE" id="PS51761">
    <property type="entry name" value="GH11_3"/>
    <property type="match status" value="1"/>
</dbReference>